<evidence type="ECO:0000259" key="3">
    <source>
        <dbReference type="Pfam" id="PF01979"/>
    </source>
</evidence>
<dbReference type="SUPFAM" id="SSF51338">
    <property type="entry name" value="Composite domain of metallo-dependent hydrolases"/>
    <property type="match status" value="1"/>
</dbReference>
<feature type="domain" description="Amidohydrolase-related" evidence="3">
    <location>
        <begin position="245"/>
        <end position="425"/>
    </location>
</feature>
<gene>
    <name evidence="4" type="ORF">NUH88_12385</name>
</gene>
<dbReference type="SUPFAM" id="SSF51556">
    <property type="entry name" value="Metallo-dependent hydrolases"/>
    <property type="match status" value="1"/>
</dbReference>
<dbReference type="InterPro" id="IPR050287">
    <property type="entry name" value="MTA/SAH_deaminase"/>
</dbReference>
<accession>A0A9J7ASC2</accession>
<dbReference type="Proteomes" id="UP001060336">
    <property type="component" value="Chromosome"/>
</dbReference>
<dbReference type="InterPro" id="IPR011059">
    <property type="entry name" value="Metal-dep_hydrolase_composite"/>
</dbReference>
<evidence type="ECO:0000256" key="2">
    <source>
        <dbReference type="ARBA" id="ARBA00022801"/>
    </source>
</evidence>
<dbReference type="GO" id="GO:0016810">
    <property type="term" value="F:hydrolase activity, acting on carbon-nitrogen (but not peptide) bonds"/>
    <property type="evidence" value="ECO:0007669"/>
    <property type="project" value="InterPro"/>
</dbReference>
<dbReference type="RefSeq" id="WP_257766721.1">
    <property type="nucleotide sequence ID" value="NZ_CP102480.1"/>
</dbReference>
<dbReference type="Gene3D" id="3.20.20.140">
    <property type="entry name" value="Metal-dependent hydrolases"/>
    <property type="match status" value="1"/>
</dbReference>
<evidence type="ECO:0000313" key="5">
    <source>
        <dbReference type="Proteomes" id="UP001060336"/>
    </source>
</evidence>
<dbReference type="PANTHER" id="PTHR43794">
    <property type="entry name" value="AMINOHYDROLASE SSNA-RELATED"/>
    <property type="match status" value="1"/>
</dbReference>
<dbReference type="KEGG" id="naci:NUH88_12385"/>
<dbReference type="PANTHER" id="PTHR43794:SF11">
    <property type="entry name" value="AMIDOHYDROLASE-RELATED DOMAIN-CONTAINING PROTEIN"/>
    <property type="match status" value="1"/>
</dbReference>
<dbReference type="AlphaFoldDB" id="A0A9J7ASC2"/>
<dbReference type="InterPro" id="IPR006680">
    <property type="entry name" value="Amidohydro-rel"/>
</dbReference>
<proteinExistence type="inferred from homology"/>
<dbReference type="Pfam" id="PF01979">
    <property type="entry name" value="Amidohydro_1"/>
    <property type="match status" value="1"/>
</dbReference>
<keyword evidence="5" id="KW-1185">Reference proteome</keyword>
<evidence type="ECO:0000313" key="4">
    <source>
        <dbReference type="EMBL" id="UUX48213.1"/>
    </source>
</evidence>
<sequence>MHPLLIEGGIVVTLDAERRVLEGASVLIRDGRIADIGTDLHAPEDAERIDASGMLVLPGLIDAHAHAGHALVKTLASDDSQGWFDACKQIYTRGSDADFWGADAALFALERIKAGVTTGVSMLGGGDSISRTDHPGHAAAHCEAISAAGTRAVVAVGCNRPPFPWIYKDWDTGTNREIGFERQLEVSRALADRWNGGADGRLSVALTYPVSHEKQALPDGVTPEQVTDDARQVRALSRELGLRFTQDGHREGSIAYAHREQGILGPDAYLSHCTNLTEADIAALRESGASVVHNPSAIASVRGRCPTPELIDLGVTVAIGSDAPAPDRSGDMFRHMQQAMHYHRRHFRDDQILPPGKALEMVTIDAAKAIGMETEIGSLETGKKADIVLLDLRKPHLVPANMPLHRAIYFANAADIDTTIVDGRILMRGRKVLSLDEDAVLDAADAAIAKALERTGLQHLLETRPGFWGQSRYS</sequence>
<name>A0A9J7ASC2_9PROT</name>
<protein>
    <submittedName>
        <fullName evidence="4">Amidohydrolase family protein</fullName>
    </submittedName>
</protein>
<evidence type="ECO:0000256" key="1">
    <source>
        <dbReference type="ARBA" id="ARBA00006745"/>
    </source>
</evidence>
<dbReference type="EMBL" id="CP102480">
    <property type="protein sequence ID" value="UUX48213.1"/>
    <property type="molecule type" value="Genomic_DNA"/>
</dbReference>
<dbReference type="InterPro" id="IPR032466">
    <property type="entry name" value="Metal_Hydrolase"/>
</dbReference>
<dbReference type="Gene3D" id="2.30.40.10">
    <property type="entry name" value="Urease, subunit C, domain 1"/>
    <property type="match status" value="1"/>
</dbReference>
<keyword evidence="2" id="KW-0378">Hydrolase</keyword>
<reference evidence="4" key="1">
    <citation type="submission" date="2022-08" db="EMBL/GenBank/DDBJ databases">
        <title>Nisaea acidiphila sp. nov., isolated from a marine algal debris and emended description of the genus Nisaea Urios et al. 2008.</title>
        <authorList>
            <person name="Kwon K."/>
        </authorList>
    </citation>
    <scope>NUCLEOTIDE SEQUENCE</scope>
    <source>
        <strain evidence="4">MEBiC11861</strain>
    </source>
</reference>
<organism evidence="4 5">
    <name type="scientific">Nisaea acidiphila</name>
    <dbReference type="NCBI Taxonomy" id="1862145"/>
    <lineage>
        <taxon>Bacteria</taxon>
        <taxon>Pseudomonadati</taxon>
        <taxon>Pseudomonadota</taxon>
        <taxon>Alphaproteobacteria</taxon>
        <taxon>Rhodospirillales</taxon>
        <taxon>Thalassobaculaceae</taxon>
        <taxon>Nisaea</taxon>
    </lineage>
</organism>
<comment type="similarity">
    <text evidence="1">Belongs to the metallo-dependent hydrolases superfamily. ATZ/TRZ family.</text>
</comment>